<reference evidence="3 4" key="1">
    <citation type="submission" date="2017-08" db="EMBL/GenBank/DDBJ databases">
        <authorList>
            <person name="de Groot N.N."/>
        </authorList>
    </citation>
    <scope>NUCLEOTIDE SEQUENCE [LARGE SCALE GENOMIC DNA]</scope>
    <source>
        <strain evidence="3 4">HM2</strain>
    </source>
</reference>
<evidence type="ECO:0000256" key="1">
    <source>
        <dbReference type="SAM" id="Coils"/>
    </source>
</evidence>
<evidence type="ECO:0000313" key="3">
    <source>
        <dbReference type="EMBL" id="SUQ25806.1"/>
    </source>
</evidence>
<keyword evidence="1" id="KW-0175">Coiled coil</keyword>
<dbReference type="AlphaFoldDB" id="A0A380S997"/>
<protein>
    <submittedName>
        <fullName evidence="3">TIGR02147 family protein</fullName>
    </submittedName>
</protein>
<gene>
    <name evidence="3" type="ORF">SAMN05661053_2600</name>
</gene>
<feature type="domain" description="DUF4423" evidence="2">
    <location>
        <begin position="99"/>
        <end position="260"/>
    </location>
</feature>
<dbReference type="RefSeq" id="WP_255396756.1">
    <property type="nucleotide sequence ID" value="NZ_UHJL01000004.1"/>
</dbReference>
<dbReference type="InterPro" id="IPR011873">
    <property type="entry name" value="CHP02147"/>
</dbReference>
<feature type="coiled-coil region" evidence="1">
    <location>
        <begin position="218"/>
        <end position="245"/>
    </location>
</feature>
<organism evidence="3 4">
    <name type="scientific">Fibrobacter succinogenes</name>
    <name type="common">Bacteroides succinogenes</name>
    <dbReference type="NCBI Taxonomy" id="833"/>
    <lineage>
        <taxon>Bacteria</taxon>
        <taxon>Pseudomonadati</taxon>
        <taxon>Fibrobacterota</taxon>
        <taxon>Fibrobacteria</taxon>
        <taxon>Fibrobacterales</taxon>
        <taxon>Fibrobacteraceae</taxon>
        <taxon>Fibrobacter</taxon>
    </lineage>
</organism>
<accession>A0A380S997</accession>
<dbReference type="EMBL" id="UHJL01000004">
    <property type="protein sequence ID" value="SUQ25806.1"/>
    <property type="molecule type" value="Genomic_DNA"/>
</dbReference>
<name>A0A380S997_FIBSU</name>
<dbReference type="Proteomes" id="UP000255423">
    <property type="component" value="Unassembled WGS sequence"/>
</dbReference>
<proteinExistence type="predicted"/>
<dbReference type="InterPro" id="IPR025537">
    <property type="entry name" value="DUF4423"/>
</dbReference>
<dbReference type="Pfam" id="PF14394">
    <property type="entry name" value="DUF4423"/>
    <property type="match status" value="1"/>
</dbReference>
<evidence type="ECO:0000259" key="2">
    <source>
        <dbReference type="Pfam" id="PF14394"/>
    </source>
</evidence>
<dbReference type="NCBIfam" id="TIGR02147">
    <property type="entry name" value="Fsuc_second"/>
    <property type="match status" value="1"/>
</dbReference>
<sequence length="269" mass="30879">MYFDYRDFIRAVLETMQSKGLSLRAIQENAGVSGSAFFSRILDGSRPLSIANAKNIAKSWGLSDDESDYFLDLVRFGNEKNVDVREELLRKLLAVRANNQEFALQDSSLKFFSKWYYPVLRDLLPLLPPNMPAEKIGRMFTPVLRAPQVESGIRYLMESGFVTLDENGVYRVEQPIVSTPPRVRSTILRKYHLKNLEVNSEVYDLFTSDDRSVTSVTCSLSKESFEKVREEIAKLREKILALSREEKNPDRVCHVGFQLVNRAKVKEVK</sequence>
<evidence type="ECO:0000313" key="4">
    <source>
        <dbReference type="Proteomes" id="UP000255423"/>
    </source>
</evidence>